<evidence type="ECO:0000313" key="1">
    <source>
        <dbReference type="EMBL" id="UUN99911.1"/>
    </source>
</evidence>
<dbReference type="AlphaFoldDB" id="A0A8I1DKI9"/>
<sequence length="235" mass="24839">MKSQRGATLITVLIILVIITILGTIAIKSGILGLKIATNSQVNSLLLKNSDAALFNIENPKDVARQLALDGMFAYFNAVENADDELTFCYRASENVFFVLPKASAITDGGTKTTKIGVDGFCKANQFATGRSAVLSQVYLTKSKVPSVPFGSVPKGTSLGQSNIPMTTNNIGATVISVLPSFSGASSSAIESCFKRPSIKPATGTTVHECFEALDVPYNMQHADYVVGGQPKLVP</sequence>
<dbReference type="RefSeq" id="WP_151781303.1">
    <property type="nucleotide sequence ID" value="NZ_BKNL01000045.1"/>
</dbReference>
<dbReference type="Proteomes" id="UP000644140">
    <property type="component" value="Chromosome"/>
</dbReference>
<accession>A0A8I1DKI9</accession>
<dbReference type="EMBL" id="CP092085">
    <property type="protein sequence ID" value="UUN99911.1"/>
    <property type="molecule type" value="Genomic_DNA"/>
</dbReference>
<organism evidence="1 2">
    <name type="scientific">Acinetobacter bereziniae</name>
    <name type="common">Acinetobacter genomosp. 10</name>
    <dbReference type="NCBI Taxonomy" id="106648"/>
    <lineage>
        <taxon>Bacteria</taxon>
        <taxon>Pseudomonadati</taxon>
        <taxon>Pseudomonadota</taxon>
        <taxon>Gammaproteobacteria</taxon>
        <taxon>Moraxellales</taxon>
        <taxon>Moraxellaceae</taxon>
        <taxon>Acinetobacter</taxon>
    </lineage>
</organism>
<protein>
    <submittedName>
        <fullName evidence="1">Pilus assembly protein PilX</fullName>
    </submittedName>
</protein>
<gene>
    <name evidence="1" type="ORF">I9054_002145</name>
</gene>
<evidence type="ECO:0000313" key="2">
    <source>
        <dbReference type="Proteomes" id="UP000644140"/>
    </source>
</evidence>
<name>A0A8I1DKI9_ACIBZ</name>
<proteinExistence type="predicted"/>
<reference evidence="1" key="1">
    <citation type="submission" date="2022-02" db="EMBL/GenBank/DDBJ databases">
        <title>Characterization of Tn125 harboring carbapenem-resistant Acinetobacter bereziniae clinical isolates.</title>
        <authorList>
            <person name="Wong N.-K."/>
            <person name="Pan Q."/>
        </authorList>
    </citation>
    <scope>NUCLEOTIDE SEQUENCE</scope>
    <source>
        <strain evidence="1">GD03393</strain>
    </source>
</reference>